<dbReference type="PROSITE" id="PS51841">
    <property type="entry name" value="LTD"/>
    <property type="match status" value="1"/>
</dbReference>
<dbReference type="InterPro" id="IPR014756">
    <property type="entry name" value="Ig_E-set"/>
</dbReference>
<dbReference type="EMBL" id="CP038810">
    <property type="protein sequence ID" value="QBZ97318.1"/>
    <property type="molecule type" value="Genomic_DNA"/>
</dbReference>
<evidence type="ECO:0000256" key="2">
    <source>
        <dbReference type="SAM" id="SignalP"/>
    </source>
</evidence>
<keyword evidence="6" id="KW-1185">Reference proteome</keyword>
<accession>A0A4P7PR37</accession>
<dbReference type="InterPro" id="IPR001322">
    <property type="entry name" value="Lamin_tail_dom"/>
</dbReference>
<feature type="chain" id="PRO_5020555661" description="LTD domain-containing protein" evidence="2">
    <location>
        <begin position="23"/>
        <end position="2332"/>
    </location>
</feature>
<name>A0A4P7PR37_9FLAO</name>
<proteinExistence type="predicted"/>
<dbReference type="PROSITE" id="PS50835">
    <property type="entry name" value="IG_LIKE"/>
    <property type="match status" value="1"/>
</dbReference>
<reference evidence="5 6" key="1">
    <citation type="submission" date="2019-04" db="EMBL/GenBank/DDBJ databases">
        <title>Flavobacterium sp. GS03.</title>
        <authorList>
            <person name="Kim H."/>
        </authorList>
    </citation>
    <scope>NUCLEOTIDE SEQUENCE [LARGE SCALE GENOMIC DNA]</scope>
    <source>
        <strain evidence="5 6">GS03</strain>
    </source>
</reference>
<dbReference type="KEGG" id="fsn:GS03_00804"/>
<evidence type="ECO:0000313" key="5">
    <source>
        <dbReference type="EMBL" id="QBZ97318.1"/>
    </source>
</evidence>
<organism evidence="5 6">
    <name type="scientific">Flavobacterium sangjuense</name>
    <dbReference type="NCBI Taxonomy" id="2518177"/>
    <lineage>
        <taxon>Bacteria</taxon>
        <taxon>Pseudomonadati</taxon>
        <taxon>Bacteroidota</taxon>
        <taxon>Flavobacteriia</taxon>
        <taxon>Flavobacteriales</taxon>
        <taxon>Flavobacteriaceae</taxon>
        <taxon>Flavobacterium</taxon>
    </lineage>
</organism>
<evidence type="ECO:0000256" key="1">
    <source>
        <dbReference type="SAM" id="MobiDB-lite"/>
    </source>
</evidence>
<protein>
    <recommendedName>
        <fullName evidence="7">LTD domain-containing protein</fullName>
    </recommendedName>
</protein>
<evidence type="ECO:0000313" key="6">
    <source>
        <dbReference type="Proteomes" id="UP000296862"/>
    </source>
</evidence>
<feature type="region of interest" description="Disordered" evidence="1">
    <location>
        <begin position="1619"/>
        <end position="1639"/>
    </location>
</feature>
<feature type="compositionally biased region" description="Low complexity" evidence="1">
    <location>
        <begin position="1624"/>
        <end position="1635"/>
    </location>
</feature>
<dbReference type="InterPro" id="IPR013783">
    <property type="entry name" value="Ig-like_fold"/>
</dbReference>
<feature type="signal peptide" evidence="2">
    <location>
        <begin position="1"/>
        <end position="22"/>
    </location>
</feature>
<gene>
    <name evidence="5" type="ORF">GS03_00804</name>
</gene>
<sequence>MNYKKLLVAFVFLAFLPLTSYGQTFYTMSSGNYTQDFANISGWTNNYASGTGAANWRVASSVATSTVSTTTVFSSGTSGGVQIGTTSMVILATGNLSTATDLLLDFTGRTAGTISLDWLKVTNTVNASPKSSDLKIQYSVDNGVTFADLTGYTIPRINNNATGESGSLSSITLPAALDNKSQVVIRLYVWNNGQTGGSGNRPKYNIDNINVTSTGSCTAPTTQASNITFSNVAATTMDVNWTNGNGAGRVVKMNTSNSFTAPTNGSVPSASTTYGSGEQVVYAGTGSGAISISGLAASTTYWYRVYEYCTTGNIYQTATATNNPLSQATTSPTPAVTLANNGTQITAANVPQGTTNHILSSFQLTVANATTNLTQASFLALGNYQAADINGAGFTLWYKSTNNFGTAATLGTALSSTSTGSGDVLTFTGFSQALAVGTSYFWVTANISSTATTTRYINIDTIANADLIFSSGTKSGSASAAGNQTITPLTKTTIADGDWANAAIWSPAGVPTSSQNVVINHIVTSIAVITRDSGTTTTINANKSLAVSATYTNNGTTTVNGTFQLDSGGWATGSNFTYGVSGTLVFNSSTNYGVNSTDVFWPSSNSPFNVTILQGGMTMNATTIRSVAGTFSVGGAGVTITSPSTLTITGTCLINAGGFFNNSPIYGASSLLKYNSTGTYRRGFEWLANGVGTIGTTAGYPNNVQLSNNTTLDYNNGNPANKAMNGSLTIDAGSTFTMADTTMGAPSAGTLTIAGSVTNNGTFTFADVATPVVVAGNYTNAGATTMGAVAATELRITGNFINSGTTTLGTFSGSDLRVGGDFTNSGTFTANARAVYFTKTGTQLVTSPGTLTIPYLRTTGTGTTVQLAVGTSLIISAPNTGNAIIFGDSSDVIDINAGNTLTIGTAATANVISGSGSFKGSATSDLKLFGTGSVGTLNFTTGFQNLGTFTMDRQAATVGCVLGTPVTINTSLVLTNGLIDLVANTMTLASTCSNTFTATGNSYVIADATVGGVLSKAITATSTVYVFPIGDKVASTDGSQYSPASVNFTAGSFTTAFFGVAVEDAKHPNMTATTNFISRYWAVTTSGTFTTPTYTFGGTYLPVDVNGTESLSKANQWNGTIWSNAGGSIGSNTLSLPNCSNLTPPNHFTAGQRDKDINIVQGSTTYLTTSIYNFGSVTTGSPLDVTFTIQNLGQQLLTLGSSGGNLPSITGNPPYSLLTPYSYASPTILGMISTTPSTQTFVIRFNPATAGTFTGSITIKSDDPDEGSYVINFTGIGILPAPEINVKGVIASNPTIVSGDTTPDSLDNTQFAATNIGSTQTKIFRIENIGYLGLNVPTITTSNTTDFTVTSSAPYTNIPFSGTNYVDFTITFNPQVSGLRTSTISIANDDATGSENPYTFAVEGNGVCVAATISSVTPASGPVGTHVTITASGVSLAGATVTFNSVSATVLSSSATQLVVVVPPTATTGNINIAHAVSGCVTSIAYTVTKVTGTCSGLNELIMTEVYDSTLGSLGYIEVYNGTGSTIDLTPYFIRRFGDAAALVSNTYTDYAFSPGITSIATGTVRYGRISADTNTASPNFDFAPLAGGINGDDILYLYHGTTIVDVYVVPNGTAGYTAKRNVTTSGPNTTSNPSDWTHTNTPSIADLGTFAYSPPASTIPSTTNPADVSTCQSTASFSVTGTLAPGPGALTYQWYYNSGVAATWTALVAANSLAGVVASGFTSNTLTLDGAIGTYNGYQFYCNVIQNTTCGTASNAAQLAVSASTWDGTTWVGGTPSLTVGAIINGNYDTSVNGNIEACSVVVNNTFTLSVKANNYVLIQNSLTVSTGGTATFENNSSLVQINNVANSGNITYKRIAQQRKSDYVYWSSPVSGFNLSSHPSDGYKFLWNTTLNNANGTQGNWQTASGVMNAGQGYIVSGPSTFNNTANQNLEVPFLGVPRNGDYSVTIYRGTYTGANYTLPAPNNHVVTNLDDNWNLLGNPYPSAISCRGFLTNNNTPLTGALYIWTHGTLPSTSTSNPFYNTFFSNYNAATDYVPFNLTGNLANPNPDYYIGAGQGFFVTMKDGAAGSATVNFDNSLRDKTYVNATGTNFFRTSPVSTHADIEGPEFNRIWIDLVKDNQPPVRTMFGYVSGATMQRDNLYDAISKRDGSLKIYSLQSDESFVIQGRSIPFEENDIVPLGMDIIQSGDYKIALAIVDGVFSNVSQNIYLEDKYLNIIYDLRQNPYSFSSVAGTFDDRFVIRYTNSALGTPDFGTTDNNVVVAANHGEMTIKSFVENIQEVTVYDMLGRKLYFAKAINNANFVTSNISMSYQTLIVKIKLESGVTISRKIIL</sequence>
<dbReference type="RefSeq" id="WP_136151285.1">
    <property type="nucleotide sequence ID" value="NZ_CP038810.1"/>
</dbReference>
<dbReference type="NCBIfam" id="NF033708">
    <property type="entry name" value="T9SS_Cterm_ChiA"/>
    <property type="match status" value="1"/>
</dbReference>
<dbReference type="Proteomes" id="UP000296862">
    <property type="component" value="Chromosome"/>
</dbReference>
<feature type="domain" description="LTD" evidence="4">
    <location>
        <begin position="1487"/>
        <end position="1612"/>
    </location>
</feature>
<dbReference type="Gene3D" id="2.60.40.10">
    <property type="entry name" value="Immunoglobulins"/>
    <property type="match status" value="3"/>
</dbReference>
<evidence type="ECO:0008006" key="7">
    <source>
        <dbReference type="Google" id="ProtNLM"/>
    </source>
</evidence>
<dbReference type="SUPFAM" id="SSF81296">
    <property type="entry name" value="E set domains"/>
    <property type="match status" value="1"/>
</dbReference>
<keyword evidence="2" id="KW-0732">Signal</keyword>
<dbReference type="NCBIfam" id="NF012200">
    <property type="entry name" value="choice_anch_D"/>
    <property type="match status" value="2"/>
</dbReference>
<dbReference type="OrthoDB" id="1652165at2"/>
<feature type="domain" description="Ig-like" evidence="3">
    <location>
        <begin position="1643"/>
        <end position="1763"/>
    </location>
</feature>
<evidence type="ECO:0000259" key="3">
    <source>
        <dbReference type="PROSITE" id="PS50835"/>
    </source>
</evidence>
<dbReference type="InterPro" id="IPR007110">
    <property type="entry name" value="Ig-like_dom"/>
</dbReference>
<evidence type="ECO:0000259" key="4">
    <source>
        <dbReference type="PROSITE" id="PS51841"/>
    </source>
</evidence>